<reference evidence="5" key="3">
    <citation type="submission" date="2025-09" db="UniProtKB">
        <authorList>
            <consortium name="Ensembl"/>
        </authorList>
    </citation>
    <scope>IDENTIFICATION</scope>
</reference>
<dbReference type="Gene3D" id="1.10.10.1940">
    <property type="match status" value="3"/>
</dbReference>
<feature type="domain" description="ShKT" evidence="4">
    <location>
        <begin position="586"/>
        <end position="620"/>
    </location>
</feature>
<feature type="disulfide bond" evidence="1">
    <location>
        <begin position="390"/>
        <end position="408"/>
    </location>
</feature>
<feature type="region of interest" description="Disordered" evidence="2">
    <location>
        <begin position="489"/>
        <end position="516"/>
    </location>
</feature>
<keyword evidence="3" id="KW-0732">Signal</keyword>
<comment type="caution">
    <text evidence="1">Lacks conserved residue(s) required for the propagation of feature annotation.</text>
</comment>
<feature type="domain" description="ShKT" evidence="4">
    <location>
        <begin position="383"/>
        <end position="415"/>
    </location>
</feature>
<dbReference type="PANTHER" id="PTHR21724:SF109">
    <property type="entry name" value="SHKT DOMAIN-CONTAINING PROTEIN"/>
    <property type="match status" value="1"/>
</dbReference>
<name>F7B5V8_CIOIN</name>
<sequence length="628" mass="68242">MLLVNSTSSRIFIQIMFCFTFLLLLPLTDGMQSSLDTALTMQSDPLLLLLENEIGSFHHVIKREVEEVTCRDENRRCRAWKSEGYCDHVDYQKYMTLKCQRSCGICQDECRDTRSVCDYWASSGYCNKETYRKFMAVKCRFSCGMCSDETTVVIPTVVFNTTTIESTTEANATSQMTTRTMTSPVITFSPTTTVVSASSVPTKGYQNDTAPISTALPVTSLETTTTQLMTSSTTLPDITTASILMNVTDDHLATKAITTTVATTPCKDEANSCYLLAFSCTTSLFAKQKCQATCGTCQTPATATATTNTMVGLTTNRDRSATSTAATTDIQTTQQTSTVMIPAEITELYTQEEVHTTVIDDSTSQPVTSPQAPTTTPVTPAPCQDRLTSCRFMPLSSCNTAALMKLLCKKTCGLCSTTLSAAVTTTADAVTTAATAEATSYSVTTTTGDIATTFRQTTNENENKETTTFRQTTQPTQTNDETTVAFRQTTQTPPTTEAFRQTAKPTTDAFRQTTQTPTTEAFRQTTRLATTSSVEECVDFYNECAQLAQFCESVANVSANCRKTCGVCTTSPTTAIPETTTVVEECEDTFLNCETLKPYCNVSDSASYLSATCRKTCGLCPTPSPDTT</sequence>
<dbReference type="HOGENOM" id="CLU_435867_0_0_1"/>
<dbReference type="Pfam" id="PF01549">
    <property type="entry name" value="ShK"/>
    <property type="match status" value="6"/>
</dbReference>
<dbReference type="OMA" id="EPCETTV"/>
<feature type="chain" id="PRO_5003348382" description="ShKT domain-containing protein" evidence="3">
    <location>
        <begin position="31"/>
        <end position="628"/>
    </location>
</feature>
<evidence type="ECO:0000259" key="4">
    <source>
        <dbReference type="PROSITE" id="PS51670"/>
    </source>
</evidence>
<reference evidence="5" key="2">
    <citation type="submission" date="2025-08" db="UniProtKB">
        <authorList>
            <consortium name="Ensembl"/>
        </authorList>
    </citation>
    <scope>IDENTIFICATION</scope>
</reference>
<dbReference type="SMART" id="SM00254">
    <property type="entry name" value="ShKT"/>
    <property type="match status" value="6"/>
</dbReference>
<feature type="disulfide bond" evidence="1">
    <location>
        <begin position="586"/>
        <end position="620"/>
    </location>
</feature>
<evidence type="ECO:0000256" key="3">
    <source>
        <dbReference type="SAM" id="SignalP"/>
    </source>
</evidence>
<feature type="domain" description="ShKT" evidence="4">
    <location>
        <begin position="106"/>
        <end position="146"/>
    </location>
</feature>
<evidence type="ECO:0000256" key="1">
    <source>
        <dbReference type="PROSITE-ProRule" id="PRU01005"/>
    </source>
</evidence>
<evidence type="ECO:0000313" key="6">
    <source>
        <dbReference type="Proteomes" id="UP000008144"/>
    </source>
</evidence>
<dbReference type="Ensembl" id="ENSCINT00000023182.2">
    <property type="protein sequence ID" value="ENSCINP00000022936.2"/>
    <property type="gene ID" value="ENSCING00000012234.2"/>
</dbReference>
<keyword evidence="6" id="KW-1185">Reference proteome</keyword>
<accession>F7B5V8</accession>
<organism evidence="5 6">
    <name type="scientific">Ciona intestinalis</name>
    <name type="common">Transparent sea squirt</name>
    <name type="synonym">Ascidia intestinalis</name>
    <dbReference type="NCBI Taxonomy" id="7719"/>
    <lineage>
        <taxon>Eukaryota</taxon>
        <taxon>Metazoa</taxon>
        <taxon>Chordata</taxon>
        <taxon>Tunicata</taxon>
        <taxon>Ascidiacea</taxon>
        <taxon>Phlebobranchia</taxon>
        <taxon>Cionidae</taxon>
        <taxon>Ciona</taxon>
    </lineage>
</organism>
<dbReference type="InterPro" id="IPR003582">
    <property type="entry name" value="ShKT_dom"/>
</dbReference>
<reference evidence="6" key="1">
    <citation type="journal article" date="2002" name="Science">
        <title>The draft genome of Ciona intestinalis: insights into chordate and vertebrate origins.</title>
        <authorList>
            <person name="Dehal P."/>
            <person name="Satou Y."/>
            <person name="Campbell R.K."/>
            <person name="Chapman J."/>
            <person name="Degnan B."/>
            <person name="De Tomaso A."/>
            <person name="Davidson B."/>
            <person name="Di Gregorio A."/>
            <person name="Gelpke M."/>
            <person name="Goodstein D.M."/>
            <person name="Harafuji N."/>
            <person name="Hastings K.E."/>
            <person name="Ho I."/>
            <person name="Hotta K."/>
            <person name="Huang W."/>
            <person name="Kawashima T."/>
            <person name="Lemaire P."/>
            <person name="Martinez D."/>
            <person name="Meinertzhagen I.A."/>
            <person name="Necula S."/>
            <person name="Nonaka M."/>
            <person name="Putnam N."/>
            <person name="Rash S."/>
            <person name="Saiga H."/>
            <person name="Satake M."/>
            <person name="Terry A."/>
            <person name="Yamada L."/>
            <person name="Wang H.G."/>
            <person name="Awazu S."/>
            <person name="Azumi K."/>
            <person name="Boore J."/>
            <person name="Branno M."/>
            <person name="Chin-Bow S."/>
            <person name="DeSantis R."/>
            <person name="Doyle S."/>
            <person name="Francino P."/>
            <person name="Keys D.N."/>
            <person name="Haga S."/>
            <person name="Hayashi H."/>
            <person name="Hino K."/>
            <person name="Imai K.S."/>
            <person name="Inaba K."/>
            <person name="Kano S."/>
            <person name="Kobayashi K."/>
            <person name="Kobayashi M."/>
            <person name="Lee B.I."/>
            <person name="Makabe K.W."/>
            <person name="Manohar C."/>
            <person name="Matassi G."/>
            <person name="Medina M."/>
            <person name="Mochizuki Y."/>
            <person name="Mount S."/>
            <person name="Morishita T."/>
            <person name="Miura S."/>
            <person name="Nakayama A."/>
            <person name="Nishizaka S."/>
            <person name="Nomoto H."/>
            <person name="Ohta F."/>
            <person name="Oishi K."/>
            <person name="Rigoutsos I."/>
            <person name="Sano M."/>
            <person name="Sasaki A."/>
            <person name="Sasakura Y."/>
            <person name="Shoguchi E."/>
            <person name="Shin-i T."/>
            <person name="Spagnuolo A."/>
            <person name="Stainier D."/>
            <person name="Suzuki M.M."/>
            <person name="Tassy O."/>
            <person name="Takatori N."/>
            <person name="Tokuoka M."/>
            <person name="Yagi K."/>
            <person name="Yoshizaki F."/>
            <person name="Wada S."/>
            <person name="Zhang C."/>
            <person name="Hyatt P.D."/>
            <person name="Larimer F."/>
            <person name="Detter C."/>
            <person name="Doggett N."/>
            <person name="Glavina T."/>
            <person name="Hawkins T."/>
            <person name="Richardson P."/>
            <person name="Lucas S."/>
            <person name="Kohara Y."/>
            <person name="Levine M."/>
            <person name="Satoh N."/>
            <person name="Rokhsar D.S."/>
        </authorList>
    </citation>
    <scope>NUCLEOTIDE SEQUENCE [LARGE SCALE GENOMIC DNA]</scope>
</reference>
<dbReference type="PANTHER" id="PTHR21724">
    <property type="entry name" value="SHKT DOMAIN-CONTAINING PROTEIN"/>
    <property type="match status" value="1"/>
</dbReference>
<dbReference type="PROSITE" id="PS51670">
    <property type="entry name" value="SHKT"/>
    <property type="match status" value="6"/>
</dbReference>
<feature type="domain" description="ShKT" evidence="4">
    <location>
        <begin position="537"/>
        <end position="568"/>
    </location>
</feature>
<dbReference type="InParanoid" id="F7B5V8"/>
<evidence type="ECO:0000256" key="2">
    <source>
        <dbReference type="SAM" id="MobiDB-lite"/>
    </source>
</evidence>
<keyword evidence="1" id="KW-1015">Disulfide bond</keyword>
<protein>
    <recommendedName>
        <fullName evidence="4">ShKT domain-containing protein</fullName>
    </recommendedName>
</protein>
<evidence type="ECO:0000313" key="5">
    <source>
        <dbReference type="Ensembl" id="ENSCINP00000022936.2"/>
    </source>
</evidence>
<proteinExistence type="predicted"/>
<dbReference type="AlphaFoldDB" id="F7B5V8"/>
<dbReference type="Proteomes" id="UP000008144">
    <property type="component" value="Unassembled WGS sequence"/>
</dbReference>
<feature type="domain" description="ShKT" evidence="4">
    <location>
        <begin position="266"/>
        <end position="297"/>
    </location>
</feature>
<feature type="domain" description="ShKT" evidence="4">
    <location>
        <begin position="70"/>
        <end position="105"/>
    </location>
</feature>
<feature type="signal peptide" evidence="3">
    <location>
        <begin position="1"/>
        <end position="30"/>
    </location>
</feature>